<feature type="compositionally biased region" description="Basic and acidic residues" evidence="3">
    <location>
        <begin position="241"/>
        <end position="252"/>
    </location>
</feature>
<dbReference type="Proteomes" id="UP000629468">
    <property type="component" value="Unassembled WGS sequence"/>
</dbReference>
<dbReference type="Pfam" id="PF08609">
    <property type="entry name" value="Fes1"/>
    <property type="match status" value="1"/>
</dbReference>
<dbReference type="Gene3D" id="1.25.10.10">
    <property type="entry name" value="Leucine-rich Repeat Variant"/>
    <property type="match status" value="1"/>
</dbReference>
<proteinExistence type="inferred from homology"/>
<dbReference type="GO" id="GO:0000774">
    <property type="term" value="F:adenyl-nucleotide exchange factor activity"/>
    <property type="evidence" value="ECO:0007669"/>
    <property type="project" value="TreeGrafter"/>
</dbReference>
<evidence type="ECO:0000256" key="2">
    <source>
        <dbReference type="ARBA" id="ARBA00022737"/>
    </source>
</evidence>
<protein>
    <recommendedName>
        <fullName evidence="4">Nucleotide exchange factor Fes1 domain-containing protein</fullName>
    </recommendedName>
</protein>
<dbReference type="AlphaFoldDB" id="A0A8H7F737"/>
<reference evidence="5 6" key="1">
    <citation type="journal article" name="Sci. Rep.">
        <title>Telomere-to-telomere assembled and centromere annotated genomes of the two main subspecies of the button mushroom Agaricus bisporus reveal especially polymorphic chromosome ends.</title>
        <authorList>
            <person name="Sonnenberg A.S.M."/>
            <person name="Sedaghat-Telgerd N."/>
            <person name="Lavrijssen B."/>
            <person name="Ohm R.A."/>
            <person name="Hendrickx P.M."/>
            <person name="Scholtmeijer K."/>
            <person name="Baars J.J.P."/>
            <person name="van Peer A."/>
        </authorList>
    </citation>
    <scope>NUCLEOTIDE SEQUENCE [LARGE SCALE GENOMIC DNA]</scope>
    <source>
        <strain evidence="5 6">H119_p4</strain>
    </source>
</reference>
<dbReference type="PANTHER" id="PTHR19316">
    <property type="entry name" value="PROTEIN FOLDING REGULATOR"/>
    <property type="match status" value="1"/>
</dbReference>
<dbReference type="EMBL" id="JABXXO010000004">
    <property type="protein sequence ID" value="KAF7779098.1"/>
    <property type="molecule type" value="Genomic_DNA"/>
</dbReference>
<comment type="similarity">
    <text evidence="1">Belongs to the FES1 family.</text>
</comment>
<dbReference type="InterPro" id="IPR011989">
    <property type="entry name" value="ARM-like"/>
</dbReference>
<name>A0A8H7F737_AGABI</name>
<evidence type="ECO:0000313" key="5">
    <source>
        <dbReference type="EMBL" id="KAF7779098.1"/>
    </source>
</evidence>
<evidence type="ECO:0000256" key="1">
    <source>
        <dbReference type="ARBA" id="ARBA00011045"/>
    </source>
</evidence>
<evidence type="ECO:0000256" key="3">
    <source>
        <dbReference type="SAM" id="MobiDB-lite"/>
    </source>
</evidence>
<dbReference type="InterPro" id="IPR050693">
    <property type="entry name" value="Hsp70_NEF-Inhibitors"/>
</dbReference>
<sequence length="535" mass="58288">MILGKPDAVQLKEDVSVAVDAERSEDDRLAALDHMEMLVENIDNANDLKKLDLWQPLLSLLDSTSSSTEIKVQVLWVLGTALQNNPAAQDVYLAYKPLPTLLGFLTPSPSTTVATRAKALYTLSGLLKHNAPAVKELDNPESGGWVQLRGALQDPEISVRRKTAFLLNSLILPTNPNPVAAQQSTPRLIAPPTNATTDSIPSATVESASIIGPTTSMSTMSTTPAESHSAGDSQNGPVHPNSHDAYLKDPSRTDTSTASLEAFDRYNIVGAVISSVVDPVPFGQDGENDKSDADYEEKAMHLLHAYAVQCGRSFVDEDKRTLRQWIEKEAAADSHVAERWNFSLSDLDKEVSLLYRTVAAVWGHPPDAIHGMMYELLNFTAHLTGVKISSLNTRLYHCGPDIASKHWLFGKSHFLKLHSHPAEFVVMPRRPPPSSLRLVSGPLPTRQASKHAMPSVPKPTLLAPVTTSRKQIPCLRPAVSAELPLLEVNKMQSTDAGSALCVETRRGPWDHSGSIPVDFDVEKLIMPLKPVALRP</sequence>
<dbReference type="InterPro" id="IPR016024">
    <property type="entry name" value="ARM-type_fold"/>
</dbReference>
<gene>
    <name evidence="5" type="ORF">Agabi119p4_3443</name>
</gene>
<feature type="compositionally biased region" description="Low complexity" evidence="3">
    <location>
        <begin position="214"/>
        <end position="223"/>
    </location>
</feature>
<dbReference type="PANTHER" id="PTHR19316:SF18">
    <property type="entry name" value="HSP70-BINDING PROTEIN 1"/>
    <property type="match status" value="1"/>
</dbReference>
<keyword evidence="2" id="KW-0677">Repeat</keyword>
<feature type="region of interest" description="Disordered" evidence="3">
    <location>
        <begin position="209"/>
        <end position="253"/>
    </location>
</feature>
<dbReference type="InterPro" id="IPR013918">
    <property type="entry name" value="Nucleotide_exch_fac_Fes1"/>
</dbReference>
<evidence type="ECO:0000313" key="6">
    <source>
        <dbReference type="Proteomes" id="UP000629468"/>
    </source>
</evidence>
<feature type="domain" description="Nucleotide exchange factor Fes1" evidence="4">
    <location>
        <begin position="2"/>
        <end position="48"/>
    </location>
</feature>
<dbReference type="GO" id="GO:0005783">
    <property type="term" value="C:endoplasmic reticulum"/>
    <property type="evidence" value="ECO:0007669"/>
    <property type="project" value="TreeGrafter"/>
</dbReference>
<evidence type="ECO:0000259" key="4">
    <source>
        <dbReference type="Pfam" id="PF08609"/>
    </source>
</evidence>
<accession>A0A8H7F737</accession>
<feature type="compositionally biased region" description="Polar residues" evidence="3">
    <location>
        <begin position="224"/>
        <end position="236"/>
    </location>
</feature>
<comment type="caution">
    <text evidence="5">The sequence shown here is derived from an EMBL/GenBank/DDBJ whole genome shotgun (WGS) entry which is preliminary data.</text>
</comment>
<organism evidence="5 6">
    <name type="scientific">Agaricus bisporus var. burnettii</name>
    <dbReference type="NCBI Taxonomy" id="192524"/>
    <lineage>
        <taxon>Eukaryota</taxon>
        <taxon>Fungi</taxon>
        <taxon>Dikarya</taxon>
        <taxon>Basidiomycota</taxon>
        <taxon>Agaricomycotina</taxon>
        <taxon>Agaricomycetes</taxon>
        <taxon>Agaricomycetidae</taxon>
        <taxon>Agaricales</taxon>
        <taxon>Agaricineae</taxon>
        <taxon>Agaricaceae</taxon>
        <taxon>Agaricus</taxon>
    </lineage>
</organism>
<dbReference type="SUPFAM" id="SSF48371">
    <property type="entry name" value="ARM repeat"/>
    <property type="match status" value="1"/>
</dbReference>